<accession>A0A921MRR5</accession>
<dbReference type="Pfam" id="PF00082">
    <property type="entry name" value="Peptidase_S8"/>
    <property type="match status" value="1"/>
</dbReference>
<dbReference type="InterPro" id="IPR026444">
    <property type="entry name" value="Secre_tail"/>
</dbReference>
<dbReference type="InterPro" id="IPR036852">
    <property type="entry name" value="Peptidase_S8/S53_dom_sf"/>
</dbReference>
<evidence type="ECO:0000256" key="1">
    <source>
        <dbReference type="ARBA" id="ARBA00011073"/>
    </source>
</evidence>
<proteinExistence type="inferred from homology"/>
<sequence>MKQRLYIALLLLAMLLGVRAQEQHYRIWFTDKGESACSLDRPEQFLSPRALEHRQKYGIAIDSTDLPVSPFRLQQLSEQGARILAISKWLNTATIALTDTTLLSDIAQLPFVSRFDRLGSPVQPTGLIIVKPRKKRVEAEPLSFYGEAAQQIALHNGERLHQAGFRGEGMTIAVIDGGFLNADRNPQFDPDHIVGVHDFIDETMDFRNGDSHGSEVLSTLLVNDSSLFIGTAPQASYWLLRSEDTATEYPTEEDYWAAALEYADSLGVDVVTSSLGYSRFDDSRYDHTWDDLDGHTTFISQAAARGVEKGLLIVVSAGNERINEWQKITFPADVAGVLSVGAISANRQPAYFSGAGPTADGRVKPDVVAIGAPAAIIDPDGNLQWQNGTSFSAPIMAGLTACLWQALPQLSAREIISLIQQNSSQYLAPDSLLGYGIPDFYAAYRQGAAIETAHMTDAPLQLSYREGGPVISVKALPAGEESLDLRIYNPGGSLVQRHRLTEGETLDLTGLNPGIYFLSVHGRQFCWTQKIQRL</sequence>
<dbReference type="PIRSF" id="PIRSF037903">
    <property type="entry name" value="Subtilisin_rel_GFO_2223"/>
    <property type="match status" value="1"/>
</dbReference>
<keyword evidence="3 5" id="KW-0378">Hydrolase</keyword>
<dbReference type="AlphaFoldDB" id="A0A921MRR5"/>
<dbReference type="PANTHER" id="PTHR43806:SF67">
    <property type="entry name" value="EGF-LIKE DOMAIN-CONTAINING PROTEIN"/>
    <property type="match status" value="1"/>
</dbReference>
<dbReference type="InterPro" id="IPR050131">
    <property type="entry name" value="Peptidase_S8_subtilisin-like"/>
</dbReference>
<dbReference type="PANTHER" id="PTHR43806">
    <property type="entry name" value="PEPTIDASE S8"/>
    <property type="match status" value="1"/>
</dbReference>
<evidence type="ECO:0000256" key="2">
    <source>
        <dbReference type="ARBA" id="ARBA00022670"/>
    </source>
</evidence>
<evidence type="ECO:0000256" key="5">
    <source>
        <dbReference type="PROSITE-ProRule" id="PRU01240"/>
    </source>
</evidence>
<protein>
    <submittedName>
        <fullName evidence="7">S8 family serine peptidase</fullName>
    </submittedName>
</protein>
<dbReference type="PRINTS" id="PR00723">
    <property type="entry name" value="SUBTILISIN"/>
</dbReference>
<dbReference type="PROSITE" id="PS51892">
    <property type="entry name" value="SUBTILASE"/>
    <property type="match status" value="1"/>
</dbReference>
<comment type="caution">
    <text evidence="7">The sequence shown here is derived from an EMBL/GenBank/DDBJ whole genome shotgun (WGS) entry which is preliminary data.</text>
</comment>
<dbReference type="GO" id="GO:0006508">
    <property type="term" value="P:proteolysis"/>
    <property type="evidence" value="ECO:0007669"/>
    <property type="project" value="UniProtKB-KW"/>
</dbReference>
<dbReference type="CDD" id="cd07493">
    <property type="entry name" value="Peptidases_S8_9"/>
    <property type="match status" value="1"/>
</dbReference>
<name>A0A921MRR5_9BACT</name>
<organism evidence="7 8">
    <name type="scientific">Barnesiella viscericola</name>
    <dbReference type="NCBI Taxonomy" id="397865"/>
    <lineage>
        <taxon>Bacteria</taxon>
        <taxon>Pseudomonadati</taxon>
        <taxon>Bacteroidota</taxon>
        <taxon>Bacteroidia</taxon>
        <taxon>Bacteroidales</taxon>
        <taxon>Barnesiellaceae</taxon>
        <taxon>Barnesiella</taxon>
    </lineage>
</organism>
<keyword evidence="2 5" id="KW-0645">Protease</keyword>
<feature type="active site" description="Charge relay system" evidence="5">
    <location>
        <position position="176"/>
    </location>
</feature>
<dbReference type="PROSITE" id="PS00138">
    <property type="entry name" value="SUBTILASE_SER"/>
    <property type="match status" value="1"/>
</dbReference>
<gene>
    <name evidence="7" type="ORF">K8U91_06765</name>
</gene>
<evidence type="ECO:0000259" key="6">
    <source>
        <dbReference type="Pfam" id="PF00082"/>
    </source>
</evidence>
<dbReference type="Gene3D" id="3.40.50.200">
    <property type="entry name" value="Peptidase S8/S53 domain"/>
    <property type="match status" value="1"/>
</dbReference>
<dbReference type="Proteomes" id="UP000757103">
    <property type="component" value="Unassembled WGS sequence"/>
</dbReference>
<dbReference type="InterPro" id="IPR015500">
    <property type="entry name" value="Peptidase_S8_subtilisin-rel"/>
</dbReference>
<dbReference type="NCBIfam" id="TIGR04183">
    <property type="entry name" value="Por_Secre_tail"/>
    <property type="match status" value="1"/>
</dbReference>
<reference evidence="7" key="2">
    <citation type="submission" date="2021-09" db="EMBL/GenBank/DDBJ databases">
        <authorList>
            <person name="Gilroy R."/>
        </authorList>
    </citation>
    <scope>NUCLEOTIDE SEQUENCE</scope>
    <source>
        <strain evidence="7">CHK121-7720</strain>
    </source>
</reference>
<keyword evidence="4 5" id="KW-0720">Serine protease</keyword>
<reference evidence="7" key="1">
    <citation type="journal article" date="2021" name="PeerJ">
        <title>Extensive microbial diversity within the chicken gut microbiome revealed by metagenomics and culture.</title>
        <authorList>
            <person name="Gilroy R."/>
            <person name="Ravi A."/>
            <person name="Getino M."/>
            <person name="Pursley I."/>
            <person name="Horton D.L."/>
            <person name="Alikhan N.F."/>
            <person name="Baker D."/>
            <person name="Gharbi K."/>
            <person name="Hall N."/>
            <person name="Watson M."/>
            <person name="Adriaenssens E.M."/>
            <person name="Foster-Nyarko E."/>
            <person name="Jarju S."/>
            <person name="Secka A."/>
            <person name="Antonio M."/>
            <person name="Oren A."/>
            <person name="Chaudhuri R.R."/>
            <person name="La Ragione R."/>
            <person name="Hildebrand F."/>
            <person name="Pallen M.J."/>
        </authorList>
    </citation>
    <scope>NUCLEOTIDE SEQUENCE</scope>
    <source>
        <strain evidence="7">CHK121-7720</strain>
    </source>
</reference>
<dbReference type="RefSeq" id="WP_273306198.1">
    <property type="nucleotide sequence ID" value="NZ_DYUD01000022.1"/>
</dbReference>
<evidence type="ECO:0000256" key="4">
    <source>
        <dbReference type="ARBA" id="ARBA00022825"/>
    </source>
</evidence>
<evidence type="ECO:0000313" key="8">
    <source>
        <dbReference type="Proteomes" id="UP000757103"/>
    </source>
</evidence>
<feature type="active site" description="Charge relay system" evidence="5">
    <location>
        <position position="390"/>
    </location>
</feature>
<comment type="similarity">
    <text evidence="1 5">Belongs to the peptidase S8 family.</text>
</comment>
<evidence type="ECO:0000313" key="7">
    <source>
        <dbReference type="EMBL" id="HJG89155.1"/>
    </source>
</evidence>
<dbReference type="SUPFAM" id="SSF52743">
    <property type="entry name" value="Subtilisin-like"/>
    <property type="match status" value="1"/>
</dbReference>
<dbReference type="EMBL" id="DYUD01000022">
    <property type="protein sequence ID" value="HJG89155.1"/>
    <property type="molecule type" value="Genomic_DNA"/>
</dbReference>
<feature type="active site" description="Charge relay system" evidence="5">
    <location>
        <position position="212"/>
    </location>
</feature>
<dbReference type="InterPro" id="IPR017317">
    <property type="entry name" value="Pept_S8_subtilisin_bacteroid-2"/>
</dbReference>
<evidence type="ECO:0000256" key="3">
    <source>
        <dbReference type="ARBA" id="ARBA00022801"/>
    </source>
</evidence>
<feature type="domain" description="Peptidase S8/S53" evidence="6">
    <location>
        <begin position="167"/>
        <end position="436"/>
    </location>
</feature>
<dbReference type="GO" id="GO:0004252">
    <property type="term" value="F:serine-type endopeptidase activity"/>
    <property type="evidence" value="ECO:0007669"/>
    <property type="project" value="UniProtKB-UniRule"/>
</dbReference>
<dbReference type="InterPro" id="IPR023828">
    <property type="entry name" value="Peptidase_S8_Ser-AS"/>
</dbReference>
<dbReference type="InterPro" id="IPR000209">
    <property type="entry name" value="Peptidase_S8/S53_dom"/>
</dbReference>